<dbReference type="InterPro" id="IPR000192">
    <property type="entry name" value="Aminotrans_V_dom"/>
</dbReference>
<dbReference type="Proteomes" id="UP000176420">
    <property type="component" value="Unassembled WGS sequence"/>
</dbReference>
<organism evidence="8 9">
    <name type="scientific">Candidatus Kerfeldbacteria bacterium RIFOXYB2_FULL_38_14</name>
    <dbReference type="NCBI Taxonomy" id="1798547"/>
    <lineage>
        <taxon>Bacteria</taxon>
        <taxon>Candidatus Kerfeldiibacteriota</taxon>
    </lineage>
</organism>
<evidence type="ECO:0000313" key="8">
    <source>
        <dbReference type="EMBL" id="OGY88114.1"/>
    </source>
</evidence>
<evidence type="ECO:0000256" key="4">
    <source>
        <dbReference type="ARBA" id="ARBA00022679"/>
    </source>
</evidence>
<dbReference type="NCBIfam" id="TIGR01979">
    <property type="entry name" value="sufS"/>
    <property type="match status" value="1"/>
</dbReference>
<evidence type="ECO:0000313" key="9">
    <source>
        <dbReference type="Proteomes" id="UP000176420"/>
    </source>
</evidence>
<dbReference type="InterPro" id="IPR015424">
    <property type="entry name" value="PyrdxlP-dep_Trfase"/>
</dbReference>
<gene>
    <name evidence="8" type="ORF">A2319_01640</name>
</gene>
<reference evidence="8 9" key="1">
    <citation type="journal article" date="2016" name="Nat. Commun.">
        <title>Thousands of microbial genomes shed light on interconnected biogeochemical processes in an aquifer system.</title>
        <authorList>
            <person name="Anantharaman K."/>
            <person name="Brown C.T."/>
            <person name="Hug L.A."/>
            <person name="Sharon I."/>
            <person name="Castelle C.J."/>
            <person name="Probst A.J."/>
            <person name="Thomas B.C."/>
            <person name="Singh A."/>
            <person name="Wilkins M.J."/>
            <person name="Karaoz U."/>
            <person name="Brodie E.L."/>
            <person name="Williams K.H."/>
            <person name="Hubbard S.S."/>
            <person name="Banfield J.F."/>
        </authorList>
    </citation>
    <scope>NUCLEOTIDE SEQUENCE [LARGE SCALE GENOMIC DNA]</scope>
</reference>
<name>A0A1G2BG29_9BACT</name>
<accession>A0A1G2BG29</accession>
<comment type="similarity">
    <text evidence="2">Belongs to the class-V pyridoxal-phosphate-dependent aminotransferase family. Csd subfamily.</text>
</comment>
<comment type="caution">
    <text evidence="8">The sequence shown here is derived from an EMBL/GenBank/DDBJ whole genome shotgun (WGS) entry which is preliminary data.</text>
</comment>
<dbReference type="PANTHER" id="PTHR43586:SF8">
    <property type="entry name" value="CYSTEINE DESULFURASE 1, CHLOROPLASTIC"/>
    <property type="match status" value="1"/>
</dbReference>
<feature type="domain" description="Aminotransferase class V" evidence="7">
    <location>
        <begin position="21"/>
        <end position="386"/>
    </location>
</feature>
<dbReference type="SUPFAM" id="SSF53383">
    <property type="entry name" value="PLP-dependent transferases"/>
    <property type="match status" value="1"/>
</dbReference>
<evidence type="ECO:0000256" key="5">
    <source>
        <dbReference type="ARBA" id="ARBA00022898"/>
    </source>
</evidence>
<evidence type="ECO:0000256" key="1">
    <source>
        <dbReference type="ARBA" id="ARBA00001933"/>
    </source>
</evidence>
<protein>
    <recommendedName>
        <fullName evidence="3">cysteine desulfurase</fullName>
        <ecNumber evidence="3">2.8.1.7</ecNumber>
    </recommendedName>
</protein>
<dbReference type="InterPro" id="IPR015421">
    <property type="entry name" value="PyrdxlP-dep_Trfase_major"/>
</dbReference>
<dbReference type="GO" id="GO:0006534">
    <property type="term" value="P:cysteine metabolic process"/>
    <property type="evidence" value="ECO:0007669"/>
    <property type="project" value="InterPro"/>
</dbReference>
<comment type="catalytic activity">
    <reaction evidence="6">
        <text>(sulfur carrier)-H + L-cysteine = (sulfur carrier)-SH + L-alanine</text>
        <dbReference type="Rhea" id="RHEA:43892"/>
        <dbReference type="Rhea" id="RHEA-COMP:14737"/>
        <dbReference type="Rhea" id="RHEA-COMP:14739"/>
        <dbReference type="ChEBI" id="CHEBI:29917"/>
        <dbReference type="ChEBI" id="CHEBI:35235"/>
        <dbReference type="ChEBI" id="CHEBI:57972"/>
        <dbReference type="ChEBI" id="CHEBI:64428"/>
        <dbReference type="EC" id="2.8.1.7"/>
    </reaction>
</comment>
<dbReference type="EMBL" id="MHKI01000004">
    <property type="protein sequence ID" value="OGY88114.1"/>
    <property type="molecule type" value="Genomic_DNA"/>
</dbReference>
<comment type="cofactor">
    <cofactor evidence="1">
        <name>pyridoxal 5'-phosphate</name>
        <dbReference type="ChEBI" id="CHEBI:597326"/>
    </cofactor>
</comment>
<dbReference type="CDD" id="cd06453">
    <property type="entry name" value="SufS_like"/>
    <property type="match status" value="1"/>
</dbReference>
<proteinExistence type="inferred from homology"/>
<keyword evidence="5" id="KW-0663">Pyridoxal phosphate</keyword>
<dbReference type="AlphaFoldDB" id="A0A1G2BG29"/>
<keyword evidence="4" id="KW-0808">Transferase</keyword>
<dbReference type="EC" id="2.8.1.7" evidence="3"/>
<dbReference type="GO" id="GO:0030170">
    <property type="term" value="F:pyridoxal phosphate binding"/>
    <property type="evidence" value="ECO:0007669"/>
    <property type="project" value="InterPro"/>
</dbReference>
<dbReference type="PANTHER" id="PTHR43586">
    <property type="entry name" value="CYSTEINE DESULFURASE"/>
    <property type="match status" value="1"/>
</dbReference>
<dbReference type="Pfam" id="PF00266">
    <property type="entry name" value="Aminotran_5"/>
    <property type="match status" value="1"/>
</dbReference>
<dbReference type="Gene3D" id="3.40.640.10">
    <property type="entry name" value="Type I PLP-dependent aspartate aminotransferase-like (Major domain)"/>
    <property type="match status" value="1"/>
</dbReference>
<dbReference type="Gene3D" id="3.90.1150.10">
    <property type="entry name" value="Aspartate Aminotransferase, domain 1"/>
    <property type="match status" value="1"/>
</dbReference>
<evidence type="ECO:0000256" key="2">
    <source>
        <dbReference type="ARBA" id="ARBA00010447"/>
    </source>
</evidence>
<dbReference type="GO" id="GO:0031071">
    <property type="term" value="F:cysteine desulfurase activity"/>
    <property type="evidence" value="ECO:0007669"/>
    <property type="project" value="UniProtKB-EC"/>
</dbReference>
<dbReference type="InterPro" id="IPR015422">
    <property type="entry name" value="PyrdxlP-dep_Trfase_small"/>
</dbReference>
<evidence type="ECO:0000256" key="6">
    <source>
        <dbReference type="ARBA" id="ARBA00050776"/>
    </source>
</evidence>
<evidence type="ECO:0000259" key="7">
    <source>
        <dbReference type="Pfam" id="PF00266"/>
    </source>
</evidence>
<dbReference type="InterPro" id="IPR010970">
    <property type="entry name" value="Cys_dSase_SufS"/>
</dbReference>
<sequence>MKFDFAKTKQDFPALKTDLAYLDNAATTQKPQVVLDALNDYYQNYCANIHRGIYRWSEQATEKYEAVRAQMARFIGGNSAEEIIFTSGATASLNMAARFMAQKLQAGDEILISRCEHHANLVPWQLVAKEYKLNLKWFDLDEQEVFTAENLKKSITDKTRVLCLTQMSNVSGYAPQVKEFTKIAHQHQITCVIDGAQSTPHFPVNVMEMDADFFCFSAHKMCGPTGVGVLYVKKELLNSLEPVRGGGGIIDDVELTHSTWTSIPHRFEAGTPPIAGVIGLSAALTYLQNLTMEAIDEYINELHNYALKQLSEISGLHLVPQTSHGILSFTIDGIHPHDIASVLDQENVAVRAGHHCAQPLMKHFGVPATIRASLYFYNTRTDVDRLVNGLKKTQKLLK</sequence>
<evidence type="ECO:0000256" key="3">
    <source>
        <dbReference type="ARBA" id="ARBA00012239"/>
    </source>
</evidence>